<protein>
    <submittedName>
        <fullName evidence="4">Helix-turn-helix transcriptional regulator</fullName>
    </submittedName>
</protein>
<proteinExistence type="predicted"/>
<dbReference type="RefSeq" id="WP_312031873.1">
    <property type="nucleotide sequence ID" value="NZ_CP051151.1"/>
</dbReference>
<dbReference type="Pfam" id="PF01381">
    <property type="entry name" value="HTH_3"/>
    <property type="match status" value="1"/>
</dbReference>
<reference evidence="4 5" key="1">
    <citation type="submission" date="2020-04" db="EMBL/GenBank/DDBJ databases">
        <authorList>
            <person name="Zheng R.K."/>
            <person name="Sun C.M."/>
        </authorList>
    </citation>
    <scope>NUCLEOTIDE SEQUENCE [LARGE SCALE GENOMIC DNA]</scope>
    <source>
        <strain evidence="5">zrk29</strain>
    </source>
</reference>
<name>A0A7L6MZI8_9MOLU</name>
<feature type="transmembrane region" description="Helical" evidence="2">
    <location>
        <begin position="80"/>
        <end position="101"/>
    </location>
</feature>
<accession>A0A7L6MZI8</accession>
<evidence type="ECO:0000259" key="3">
    <source>
        <dbReference type="PROSITE" id="PS50943"/>
    </source>
</evidence>
<dbReference type="KEGG" id="tbk:HF295_00440"/>
<dbReference type="GO" id="GO:0003677">
    <property type="term" value="F:DNA binding"/>
    <property type="evidence" value="ECO:0007669"/>
    <property type="project" value="UniProtKB-KW"/>
</dbReference>
<keyword evidence="2" id="KW-0812">Transmembrane</keyword>
<sequence>MEYFGLKLQTLRKKASMSQDDLASLIGVSRQAISKWERSDGLPDLYNVKKIAEVFNITIDELMDIEIKPIDMDKVKTNKLALAFLTVPGAILAFLSIIALIEFLGGIVL</sequence>
<dbReference type="Proteomes" id="UP000512167">
    <property type="component" value="Chromosome"/>
</dbReference>
<dbReference type="PANTHER" id="PTHR46558:SF4">
    <property type="entry name" value="DNA-BIDING PHAGE PROTEIN"/>
    <property type="match status" value="1"/>
</dbReference>
<feature type="domain" description="HTH cro/C1-type" evidence="3">
    <location>
        <begin position="8"/>
        <end position="62"/>
    </location>
</feature>
<keyword evidence="2" id="KW-1133">Transmembrane helix</keyword>
<evidence type="ECO:0000256" key="2">
    <source>
        <dbReference type="SAM" id="Phobius"/>
    </source>
</evidence>
<dbReference type="Gene3D" id="1.10.260.40">
    <property type="entry name" value="lambda repressor-like DNA-binding domains"/>
    <property type="match status" value="1"/>
</dbReference>
<dbReference type="AlphaFoldDB" id="A0A7L6MZI8"/>
<dbReference type="PROSITE" id="PS50943">
    <property type="entry name" value="HTH_CROC1"/>
    <property type="match status" value="1"/>
</dbReference>
<dbReference type="CDD" id="cd00093">
    <property type="entry name" value="HTH_XRE"/>
    <property type="match status" value="1"/>
</dbReference>
<keyword evidence="2" id="KW-0472">Membrane</keyword>
<dbReference type="InterPro" id="IPR010982">
    <property type="entry name" value="Lambda_DNA-bd_dom_sf"/>
</dbReference>
<keyword evidence="1" id="KW-0238">DNA-binding</keyword>
<gene>
    <name evidence="4" type="ORF">HF295_00440</name>
</gene>
<dbReference type="SMART" id="SM00530">
    <property type="entry name" value="HTH_XRE"/>
    <property type="match status" value="1"/>
</dbReference>
<evidence type="ECO:0000313" key="4">
    <source>
        <dbReference type="EMBL" id="QLY39406.1"/>
    </source>
</evidence>
<evidence type="ECO:0000313" key="5">
    <source>
        <dbReference type="Proteomes" id="UP000512167"/>
    </source>
</evidence>
<dbReference type="InterPro" id="IPR001387">
    <property type="entry name" value="Cro/C1-type_HTH"/>
</dbReference>
<evidence type="ECO:0000256" key="1">
    <source>
        <dbReference type="ARBA" id="ARBA00023125"/>
    </source>
</evidence>
<dbReference type="EMBL" id="CP051151">
    <property type="protein sequence ID" value="QLY39406.1"/>
    <property type="molecule type" value="Genomic_DNA"/>
</dbReference>
<organism evidence="4 5">
    <name type="scientific">Hujiaoplasma nucleasis</name>
    <dbReference type="NCBI Taxonomy" id="2725268"/>
    <lineage>
        <taxon>Bacteria</taxon>
        <taxon>Bacillati</taxon>
        <taxon>Mycoplasmatota</taxon>
        <taxon>Mollicutes</taxon>
        <taxon>Candidatus Izemoplasmatales</taxon>
        <taxon>Hujiaoplasmataceae</taxon>
        <taxon>Hujiaoplasma</taxon>
    </lineage>
</organism>
<dbReference type="SUPFAM" id="SSF47413">
    <property type="entry name" value="lambda repressor-like DNA-binding domains"/>
    <property type="match status" value="1"/>
</dbReference>
<dbReference type="PANTHER" id="PTHR46558">
    <property type="entry name" value="TRACRIPTIONAL REGULATORY PROTEIN-RELATED-RELATED"/>
    <property type="match status" value="1"/>
</dbReference>
<keyword evidence="5" id="KW-1185">Reference proteome</keyword>